<dbReference type="Gene3D" id="1.10.8.60">
    <property type="match status" value="1"/>
</dbReference>
<dbReference type="GO" id="GO:0003677">
    <property type="term" value="F:DNA binding"/>
    <property type="evidence" value="ECO:0007669"/>
    <property type="project" value="UniProtKB-KW"/>
</dbReference>
<dbReference type="InterPro" id="IPR003593">
    <property type="entry name" value="AAA+_ATPase"/>
</dbReference>
<dbReference type="InterPro" id="IPR002078">
    <property type="entry name" value="Sigma_54_int"/>
</dbReference>
<dbReference type="Pfam" id="PF25601">
    <property type="entry name" value="AAA_lid_14"/>
    <property type="match status" value="1"/>
</dbReference>
<dbReference type="InterPro" id="IPR025943">
    <property type="entry name" value="Sigma_54_int_dom_ATP-bd_2"/>
</dbReference>
<dbReference type="SUPFAM" id="SSF52540">
    <property type="entry name" value="P-loop containing nucleoside triphosphate hydrolases"/>
    <property type="match status" value="1"/>
</dbReference>
<accession>A0A1G5RPK3</accession>
<evidence type="ECO:0000256" key="1">
    <source>
        <dbReference type="ARBA" id="ARBA00022741"/>
    </source>
</evidence>
<sequence>MKEIAVIAYGKNYAEFIKGCLEVYLGHQAELHAYSADDVDQMAFIQEKFIAISGFTVFKRVYEKIRETSTLQVMRFTLSREQTDMLKALPEGEKILLVNIDYRKCMEVITQIYEAGYRNLDLIPYFGDEDTRDKRIKTAITPNEMQLMPPGMETIINFGERVLDVESVVELAEKMGIEGVFNSDDARRARNNVMVTSGGIAKLLGENEKLLDQIKALVEMMEDGIILTDLTSQVYLANEKAKAMLRNRSQVIEGFGIPDILPELKLGSDAMSKNQKETEKIVAIEGVNLVIKVSPLYSDQVKRGNIITLRSFDELEERQHSIRSKLSGGRHEAKYVFKDIKGESAIIKEAVSSAVRIAKTDASVLITGESGTGKEVFAQSIHNDSRRNKYSFVALNCSAIPENLLESEMFGYEEGAFTGAKKGGKAGLFEIAHKGTIFLDEIGEMPIALQSKLLRVLEEKKVSRIGSLKLIDVDTRVIAATNRDLKEMIQEKKMREDLFYRLNVLPLEIPSLKKRKEDIPLLLRHFMGIMSSEWQYSPKALEKLCGYSWPGNVRELRNTAEFLSSLGKAFIEEKDLPSYIVYNKETSEIQDLIQLPNRERGSNLAFLMREGRRFEMLEAILVVLSSEKGSGQRWGRNKLEDALNQHSFDFTETEIRNGLRLLSEMGYIKSAKGRGGSRITAAGQGLLTDIAILKSMMG</sequence>
<dbReference type="GO" id="GO:0006355">
    <property type="term" value="P:regulation of DNA-templated transcription"/>
    <property type="evidence" value="ECO:0007669"/>
    <property type="project" value="InterPro"/>
</dbReference>
<dbReference type="FunFam" id="3.40.50.300:FF:000006">
    <property type="entry name" value="DNA-binding transcriptional regulator NtrC"/>
    <property type="match status" value="1"/>
</dbReference>
<evidence type="ECO:0000259" key="6">
    <source>
        <dbReference type="PROSITE" id="PS50045"/>
    </source>
</evidence>
<feature type="domain" description="Sigma-54 factor interaction" evidence="6">
    <location>
        <begin position="340"/>
        <end position="565"/>
    </location>
</feature>
<protein>
    <submittedName>
        <fullName evidence="7">Transcriptional regulator containing PAS, AAA-type ATPase, and DNA-binding Fis domains</fullName>
    </submittedName>
</protein>
<evidence type="ECO:0000256" key="2">
    <source>
        <dbReference type="ARBA" id="ARBA00022840"/>
    </source>
</evidence>
<keyword evidence="1" id="KW-0547">Nucleotide-binding</keyword>
<organism evidence="7 8">
    <name type="scientific">Acidaminobacter hydrogenoformans DSM 2784</name>
    <dbReference type="NCBI Taxonomy" id="1120920"/>
    <lineage>
        <taxon>Bacteria</taxon>
        <taxon>Bacillati</taxon>
        <taxon>Bacillota</taxon>
        <taxon>Clostridia</taxon>
        <taxon>Peptostreptococcales</taxon>
        <taxon>Acidaminobacteraceae</taxon>
        <taxon>Acidaminobacter</taxon>
    </lineage>
</organism>
<dbReference type="InterPro" id="IPR058031">
    <property type="entry name" value="AAA_lid_NorR"/>
</dbReference>
<evidence type="ECO:0000313" key="8">
    <source>
        <dbReference type="Proteomes" id="UP000199208"/>
    </source>
</evidence>
<reference evidence="7 8" key="1">
    <citation type="submission" date="2016-10" db="EMBL/GenBank/DDBJ databases">
        <authorList>
            <person name="de Groot N.N."/>
        </authorList>
    </citation>
    <scope>NUCLEOTIDE SEQUENCE [LARGE SCALE GENOMIC DNA]</scope>
    <source>
        <strain evidence="7 8">DSM 2784</strain>
    </source>
</reference>
<dbReference type="Pfam" id="PF00158">
    <property type="entry name" value="Sigma54_activat"/>
    <property type="match status" value="1"/>
</dbReference>
<dbReference type="Proteomes" id="UP000199208">
    <property type="component" value="Unassembled WGS sequence"/>
</dbReference>
<dbReference type="SMART" id="SM00382">
    <property type="entry name" value="AAA"/>
    <property type="match status" value="1"/>
</dbReference>
<evidence type="ECO:0000256" key="3">
    <source>
        <dbReference type="ARBA" id="ARBA00023015"/>
    </source>
</evidence>
<dbReference type="Gene3D" id="3.30.450.20">
    <property type="entry name" value="PAS domain"/>
    <property type="match status" value="1"/>
</dbReference>
<gene>
    <name evidence="7" type="ORF">SAMN03080599_00039</name>
</gene>
<dbReference type="PROSITE" id="PS00688">
    <property type="entry name" value="SIGMA54_INTERACT_3"/>
    <property type="match status" value="1"/>
</dbReference>
<dbReference type="PANTHER" id="PTHR32071">
    <property type="entry name" value="TRANSCRIPTIONAL REGULATORY PROTEIN"/>
    <property type="match status" value="1"/>
</dbReference>
<evidence type="ECO:0000256" key="5">
    <source>
        <dbReference type="ARBA" id="ARBA00023163"/>
    </source>
</evidence>
<dbReference type="GO" id="GO:0005524">
    <property type="term" value="F:ATP binding"/>
    <property type="evidence" value="ECO:0007669"/>
    <property type="project" value="UniProtKB-KW"/>
</dbReference>
<keyword evidence="3" id="KW-0805">Transcription regulation</keyword>
<keyword evidence="4 7" id="KW-0238">DNA-binding</keyword>
<dbReference type="Gene3D" id="3.40.50.300">
    <property type="entry name" value="P-loop containing nucleotide triphosphate hydrolases"/>
    <property type="match status" value="1"/>
</dbReference>
<dbReference type="PROSITE" id="PS50045">
    <property type="entry name" value="SIGMA54_INTERACT_4"/>
    <property type="match status" value="1"/>
</dbReference>
<evidence type="ECO:0000313" key="7">
    <source>
        <dbReference type="EMBL" id="SCZ76042.1"/>
    </source>
</evidence>
<dbReference type="PANTHER" id="PTHR32071:SF57">
    <property type="entry name" value="C4-DICARBOXYLATE TRANSPORT TRANSCRIPTIONAL REGULATORY PROTEIN DCTD"/>
    <property type="match status" value="1"/>
</dbReference>
<keyword evidence="5" id="KW-0804">Transcription</keyword>
<dbReference type="InterPro" id="IPR025662">
    <property type="entry name" value="Sigma_54_int_dom_ATP-bd_1"/>
</dbReference>
<name>A0A1G5RPK3_9FIRM</name>
<dbReference type="InterPro" id="IPR027417">
    <property type="entry name" value="P-loop_NTPase"/>
</dbReference>
<dbReference type="EMBL" id="FMWL01000001">
    <property type="protein sequence ID" value="SCZ76042.1"/>
    <property type="molecule type" value="Genomic_DNA"/>
</dbReference>
<dbReference type="OrthoDB" id="9764280at2"/>
<keyword evidence="8" id="KW-1185">Reference proteome</keyword>
<keyword evidence="2" id="KW-0067">ATP-binding</keyword>
<dbReference type="RefSeq" id="WP_092588874.1">
    <property type="nucleotide sequence ID" value="NZ_FMWL01000001.1"/>
</dbReference>
<dbReference type="InterPro" id="IPR025944">
    <property type="entry name" value="Sigma_54_int_dom_CS"/>
</dbReference>
<proteinExistence type="predicted"/>
<dbReference type="PROSITE" id="PS00675">
    <property type="entry name" value="SIGMA54_INTERACT_1"/>
    <property type="match status" value="1"/>
</dbReference>
<dbReference type="STRING" id="1120920.SAMN03080599_00039"/>
<dbReference type="AlphaFoldDB" id="A0A1G5RPK3"/>
<evidence type="ECO:0000256" key="4">
    <source>
        <dbReference type="ARBA" id="ARBA00023125"/>
    </source>
</evidence>
<dbReference type="PROSITE" id="PS00676">
    <property type="entry name" value="SIGMA54_INTERACT_2"/>
    <property type="match status" value="1"/>
</dbReference>
<dbReference type="CDD" id="cd00009">
    <property type="entry name" value="AAA"/>
    <property type="match status" value="1"/>
</dbReference>